<feature type="chain" id="PRO_5046343052" description="SCP domain-containing protein" evidence="2">
    <location>
        <begin position="19"/>
        <end position="261"/>
    </location>
</feature>
<feature type="domain" description="SCP" evidence="3">
    <location>
        <begin position="123"/>
        <end position="251"/>
    </location>
</feature>
<dbReference type="CDD" id="cd05384">
    <property type="entry name" value="CAP_PRY1-like"/>
    <property type="match status" value="1"/>
</dbReference>
<keyword evidence="2" id="KW-0732">Signal</keyword>
<evidence type="ECO:0000313" key="5">
    <source>
        <dbReference type="Proteomes" id="UP001623330"/>
    </source>
</evidence>
<dbReference type="Pfam" id="PF00188">
    <property type="entry name" value="CAP"/>
    <property type="match status" value="1"/>
</dbReference>
<comment type="caution">
    <text evidence="4">The sequence shown here is derived from an EMBL/GenBank/DDBJ whole genome shotgun (WGS) entry which is preliminary data.</text>
</comment>
<dbReference type="Proteomes" id="UP001623330">
    <property type="component" value="Unassembled WGS sequence"/>
</dbReference>
<gene>
    <name evidence="4" type="ORF">RNJ44_02836</name>
</gene>
<proteinExistence type="predicted"/>
<evidence type="ECO:0000256" key="1">
    <source>
        <dbReference type="SAM" id="MobiDB-lite"/>
    </source>
</evidence>
<dbReference type="InterPro" id="IPR014044">
    <property type="entry name" value="CAP_dom"/>
</dbReference>
<dbReference type="SUPFAM" id="SSF55797">
    <property type="entry name" value="PR-1-like"/>
    <property type="match status" value="1"/>
</dbReference>
<dbReference type="PROSITE" id="PS01010">
    <property type="entry name" value="CRISP_2"/>
    <property type="match status" value="1"/>
</dbReference>
<dbReference type="PRINTS" id="PR00837">
    <property type="entry name" value="V5TPXLIKE"/>
</dbReference>
<dbReference type="Gene3D" id="3.40.33.10">
    <property type="entry name" value="CAP"/>
    <property type="match status" value="1"/>
</dbReference>
<evidence type="ECO:0000313" key="4">
    <source>
        <dbReference type="EMBL" id="KAL3235048.1"/>
    </source>
</evidence>
<dbReference type="PANTHER" id="PTHR10334">
    <property type="entry name" value="CYSTEINE-RICH SECRETORY PROTEIN-RELATED"/>
    <property type="match status" value="1"/>
</dbReference>
<protein>
    <recommendedName>
        <fullName evidence="3">SCP domain-containing protein</fullName>
    </recommendedName>
</protein>
<accession>A0ABR4P0D4</accession>
<evidence type="ECO:0000256" key="2">
    <source>
        <dbReference type="SAM" id="SignalP"/>
    </source>
</evidence>
<feature type="signal peptide" evidence="2">
    <location>
        <begin position="1"/>
        <end position="18"/>
    </location>
</feature>
<feature type="region of interest" description="Disordered" evidence="1">
    <location>
        <begin position="79"/>
        <end position="113"/>
    </location>
</feature>
<dbReference type="EMBL" id="JBEVYD010000002">
    <property type="protein sequence ID" value="KAL3235048.1"/>
    <property type="molecule type" value="Genomic_DNA"/>
</dbReference>
<sequence>MKFSVPLLTIAAASTVLAAPAVVTVTEMAHQHTTKTVRGVVFVKDGQTQTSYTTLGNDAAPTTSSTANAIVQNENVDATTNKDTTTLQPTTSVAPVQAATTSTTPTQTAAQTSSAASTAGLSDFASSMLNEHNVKRALHQDTNALTWSDELAAYAQNYADNYDCSGNLVHSGGPYGENLALGYTAVGSVDAWYDEISQYDYANPGFSEATGHFTQVVWKGSTQVGCGIKTCGGVWGDYVICSYNPAGNVIGSFPENVAPLK</sequence>
<dbReference type="InterPro" id="IPR018244">
    <property type="entry name" value="Allrgn_V5/Tpx1_CS"/>
</dbReference>
<keyword evidence="5" id="KW-1185">Reference proteome</keyword>
<name>A0ABR4P0D4_9SACH</name>
<dbReference type="InterPro" id="IPR001283">
    <property type="entry name" value="CRISP-related"/>
</dbReference>
<reference evidence="4 5" key="1">
    <citation type="submission" date="2024-05" db="EMBL/GenBank/DDBJ databases">
        <title>Long read based assembly of the Candida bracarensis genome reveals expanded adhesin content.</title>
        <authorList>
            <person name="Marcet-Houben M."/>
            <person name="Ksiezopolska E."/>
            <person name="Gabaldon T."/>
        </authorList>
    </citation>
    <scope>NUCLEOTIDE SEQUENCE [LARGE SCALE GENOMIC DNA]</scope>
    <source>
        <strain evidence="4 5">CBM6</strain>
    </source>
</reference>
<dbReference type="InterPro" id="IPR035940">
    <property type="entry name" value="CAP_sf"/>
</dbReference>
<feature type="compositionally biased region" description="Polar residues" evidence="1">
    <location>
        <begin position="79"/>
        <end position="88"/>
    </location>
</feature>
<dbReference type="PROSITE" id="PS01009">
    <property type="entry name" value="CRISP_1"/>
    <property type="match status" value="1"/>
</dbReference>
<dbReference type="SMART" id="SM00198">
    <property type="entry name" value="SCP"/>
    <property type="match status" value="1"/>
</dbReference>
<feature type="compositionally biased region" description="Low complexity" evidence="1">
    <location>
        <begin position="89"/>
        <end position="113"/>
    </location>
</feature>
<evidence type="ECO:0000259" key="3">
    <source>
        <dbReference type="SMART" id="SM00198"/>
    </source>
</evidence>
<organism evidence="4 5">
    <name type="scientific">Nakaseomyces bracarensis</name>
    <dbReference type="NCBI Taxonomy" id="273131"/>
    <lineage>
        <taxon>Eukaryota</taxon>
        <taxon>Fungi</taxon>
        <taxon>Dikarya</taxon>
        <taxon>Ascomycota</taxon>
        <taxon>Saccharomycotina</taxon>
        <taxon>Saccharomycetes</taxon>
        <taxon>Saccharomycetales</taxon>
        <taxon>Saccharomycetaceae</taxon>
        <taxon>Nakaseomyces</taxon>
    </lineage>
</organism>